<comment type="caution">
    <text evidence="1">The sequence shown here is derived from an EMBL/GenBank/DDBJ whole genome shotgun (WGS) entry which is preliminary data.</text>
</comment>
<evidence type="ECO:0000313" key="1">
    <source>
        <dbReference type="EMBL" id="KAJ9102749.1"/>
    </source>
</evidence>
<gene>
    <name evidence="1" type="ORF">QFC19_004667</name>
</gene>
<accession>A0ACC2VUT2</accession>
<dbReference type="EMBL" id="JASBWR010000050">
    <property type="protein sequence ID" value="KAJ9102749.1"/>
    <property type="molecule type" value="Genomic_DNA"/>
</dbReference>
<name>A0ACC2VUT2_9TREE</name>
<sequence>MSINNSIELVTTLRADKNDFADQSRSSELTCPNCGFNWEPSSSSRRHSNNRDPQTQNTDIRLLRPTLSGVTQVSSAFMDHDYFKLLEKLPYKAMPIADDEPSVASLPDDVFNQGYFKRFFKQVPPYTLGLGAHAQVYKVIHVLNDIVLGTYAVKRISMGNQLKYLEEVLNEVLILYELSVKGAYEHNLIRYNHVWLEMGDMDDLQTFFLPSDARTNLGTSSPKVPYVFILQQYCDGGHLEKLMKQHFQQEYELTAKQRVDRERARRRSIRDGIKEPTTKNKLWLSELEIWKFFKDISTAVNYLHHHNILHRDLKPSNCLLDTKYDPGNTTVPVLLSHEEMDSYCDSLPKILVSDFGEGKFINKHDVTEDKLRFQDEERRGNTGTLEFTAPELWLFTNYDPEVIKNSPDVSKAPPRHTYESDIYSLGLILCWLCVGQLPFSHLIEQETDPQIIRQKILDWYYSLTSETFYQWFQANAKLEPSGCLNDFAVLVYAMIKDSEKEETPSRMISSDVLKYLEAMKREWFLAPDSRTIESDDEISDDDQIHDLTMKEVGSISQRKSTLRVPYLGPFSYIIDILLLQALCLVRPHFIITTTTLLVVIFLGMEVATTFNLAFKKLMQWLSILVTTAVAIYVSSSTNIY</sequence>
<organism evidence="1 2">
    <name type="scientific">Naganishia cerealis</name>
    <dbReference type="NCBI Taxonomy" id="610337"/>
    <lineage>
        <taxon>Eukaryota</taxon>
        <taxon>Fungi</taxon>
        <taxon>Dikarya</taxon>
        <taxon>Basidiomycota</taxon>
        <taxon>Agaricomycotina</taxon>
        <taxon>Tremellomycetes</taxon>
        <taxon>Filobasidiales</taxon>
        <taxon>Filobasidiaceae</taxon>
        <taxon>Naganishia</taxon>
    </lineage>
</organism>
<keyword evidence="2" id="KW-1185">Reference proteome</keyword>
<reference evidence="1" key="1">
    <citation type="submission" date="2023-04" db="EMBL/GenBank/DDBJ databases">
        <title>Draft Genome sequencing of Naganishia species isolated from polar environments using Oxford Nanopore Technology.</title>
        <authorList>
            <person name="Leo P."/>
            <person name="Venkateswaran K."/>
        </authorList>
    </citation>
    <scope>NUCLEOTIDE SEQUENCE</scope>
    <source>
        <strain evidence="1">MNA-CCFEE 5261</strain>
    </source>
</reference>
<evidence type="ECO:0000313" key="2">
    <source>
        <dbReference type="Proteomes" id="UP001241377"/>
    </source>
</evidence>
<dbReference type="Proteomes" id="UP001241377">
    <property type="component" value="Unassembled WGS sequence"/>
</dbReference>
<proteinExistence type="predicted"/>
<protein>
    <submittedName>
        <fullName evidence="1">Uncharacterized protein</fullName>
    </submittedName>
</protein>